<comment type="caution">
    <text evidence="3">The sequence shown here is derived from an EMBL/GenBank/DDBJ whole genome shotgun (WGS) entry which is preliminary data.</text>
</comment>
<keyword evidence="3" id="KW-0328">Glycosyltransferase</keyword>
<dbReference type="RefSeq" id="XP_029224562.1">
    <property type="nucleotide sequence ID" value="XM_029375327.1"/>
</dbReference>
<dbReference type="Proteomes" id="UP000284403">
    <property type="component" value="Unassembled WGS sequence"/>
</dbReference>
<reference evidence="3 4" key="1">
    <citation type="journal article" date="2018" name="BMC Genomics">
        <title>Genomic comparison of Trypanosoma conorhini and Trypanosoma rangeli to Trypanosoma cruzi strains of high and low virulence.</title>
        <authorList>
            <person name="Bradwell K.R."/>
            <person name="Koparde V.N."/>
            <person name="Matveyev A.V."/>
            <person name="Serrano M.G."/>
            <person name="Alves J.M."/>
            <person name="Parikh H."/>
            <person name="Huang B."/>
            <person name="Lee V."/>
            <person name="Espinosa-Alvarez O."/>
            <person name="Ortiz P.A."/>
            <person name="Costa-Martins A.G."/>
            <person name="Teixeira M.M."/>
            <person name="Buck G.A."/>
        </authorList>
    </citation>
    <scope>NUCLEOTIDE SEQUENCE [LARGE SCALE GENOMIC DNA]</scope>
    <source>
        <strain evidence="3 4">025E</strain>
    </source>
</reference>
<dbReference type="Gene3D" id="3.40.50.2000">
    <property type="entry name" value="Glycogen Phosphorylase B"/>
    <property type="match status" value="1"/>
</dbReference>
<evidence type="ECO:0000313" key="3">
    <source>
        <dbReference type="EMBL" id="RNF01980.1"/>
    </source>
</evidence>
<proteinExistence type="predicted"/>
<gene>
    <name evidence="3" type="ORF">Tco025E_08478</name>
</gene>
<dbReference type="AlphaFoldDB" id="A0A422N942"/>
<dbReference type="PANTHER" id="PTHR46656">
    <property type="entry name" value="PUTATIVE-RELATED"/>
    <property type="match status" value="1"/>
</dbReference>
<dbReference type="CDD" id="cd03801">
    <property type="entry name" value="GT4_PimA-like"/>
    <property type="match status" value="1"/>
</dbReference>
<protein>
    <submittedName>
        <fullName evidence="3">Putative mannosyltransferase-like protein</fullName>
    </submittedName>
</protein>
<keyword evidence="2" id="KW-1133">Transmembrane helix</keyword>
<keyword evidence="3" id="KW-0808">Transferase</keyword>
<sequence length="985" mass="109244">MRERNKLAGKARNKPELGLSKGEPPGSSQRPLPTALLPLLRRAGCPPRGSAVVCFCALWFGLLLIFFLWLAVDRSGAVEEVHGMHRPAPHTPLRERNGSRIMEGGEHHVTLVMPTSGDTLELVRQSLAHTSPLVRALCASNSTFSFTSMVNIVLVQLVALRGSLRPSLKELDARHEADVAVRDCVWSHWRFHVPVPERPTPDAAVAFCRISEVRLLLPKAAAGETYARCGKENVYGLVTPEEWLYDAAVRAGLKASGVQTPYFAVLAESLMPLGVLKNDAEAHEFEKEAGEGGFMQRLMSPLRHNNGRVAAVQCTIIAGNTAQSHFEAAMNFTEERVQGLRGYEVLDRGVRGAFGSTSGTAVTRFFLTQTMRGRDARDARVRGWEEPLDGVSPFCALWHRDLFDEAGGFVPSCGSGLLGPMEAAAPSHMGWALSFRIAKAQPDWEFWSSTALAVAWRGLGLQCGAARPAAEGCSVAALVGATRPSYALTPLQQHRWGAFLTERIRRRVVRGSWQPVKYNAPAFSGVEAVEAVSEELAHVTVYGMYCRIPCSGMMMEMVHYLTPLQSWGVPISMSASRCSWCDALPEYILDGLLRTHWQEEGASRPRVPRMQRVALFHGAPRLGMGYFGGMKPNRAYAVGRIITEMSCLSSTEVDLIHQNLDEVWVPSAFFQSVYERSGVRRGMIRVIPESIDPFVFDPSLYEPVGASFLSSLLSAQRTGVWSNRPLRGGAWKAGQRQSWNMSKRRFRFLSIFKWEQRKGWDVLLKAYWKAFGPGQPHHDDVELYIKCSFPANYAGGVNYRSFPSYINSWVRQQAEMGGAIGDFPPIVMIGDGTLSQEAILSMYRSVDAFVLPTRAEGWGLPLMEAMSMGLPVLVTNWGGPTAFCRRDNSFLIPVDGLEELPKWSAYGYLPGKKCAIPSVTGLTQLMRYVFENPALAREVGRRARQSVLANYTEEAVATQVLRRLREISHMLLVRQHYAFSEFVLS</sequence>
<dbReference type="SUPFAM" id="SSF53756">
    <property type="entry name" value="UDP-Glycosyltransferase/glycogen phosphorylase"/>
    <property type="match status" value="1"/>
</dbReference>
<accession>A0A422N942</accession>
<feature type="region of interest" description="Disordered" evidence="1">
    <location>
        <begin position="1"/>
        <end position="32"/>
    </location>
</feature>
<dbReference type="PANTHER" id="PTHR46656:SF3">
    <property type="entry name" value="PUTATIVE-RELATED"/>
    <property type="match status" value="1"/>
</dbReference>
<dbReference type="OrthoDB" id="2193793at2759"/>
<keyword evidence="2" id="KW-0812">Transmembrane</keyword>
<evidence type="ECO:0000256" key="2">
    <source>
        <dbReference type="SAM" id="Phobius"/>
    </source>
</evidence>
<organism evidence="3 4">
    <name type="scientific">Trypanosoma conorhini</name>
    <dbReference type="NCBI Taxonomy" id="83891"/>
    <lineage>
        <taxon>Eukaryota</taxon>
        <taxon>Discoba</taxon>
        <taxon>Euglenozoa</taxon>
        <taxon>Kinetoplastea</taxon>
        <taxon>Metakinetoplastina</taxon>
        <taxon>Trypanosomatida</taxon>
        <taxon>Trypanosomatidae</taxon>
        <taxon>Trypanosoma</taxon>
    </lineage>
</organism>
<dbReference type="GO" id="GO:0016757">
    <property type="term" value="F:glycosyltransferase activity"/>
    <property type="evidence" value="ECO:0007669"/>
    <property type="project" value="UniProtKB-KW"/>
</dbReference>
<dbReference type="Pfam" id="PF13692">
    <property type="entry name" value="Glyco_trans_1_4"/>
    <property type="match status" value="1"/>
</dbReference>
<name>A0A422N942_9TRYP</name>
<evidence type="ECO:0000313" key="4">
    <source>
        <dbReference type="Proteomes" id="UP000284403"/>
    </source>
</evidence>
<feature type="transmembrane region" description="Helical" evidence="2">
    <location>
        <begin position="51"/>
        <end position="72"/>
    </location>
</feature>
<dbReference type="GeneID" id="40322089"/>
<evidence type="ECO:0000256" key="1">
    <source>
        <dbReference type="SAM" id="MobiDB-lite"/>
    </source>
</evidence>
<dbReference type="EMBL" id="MKKU01000796">
    <property type="protein sequence ID" value="RNF01980.1"/>
    <property type="molecule type" value="Genomic_DNA"/>
</dbReference>
<keyword evidence="4" id="KW-1185">Reference proteome</keyword>
<keyword evidence="2" id="KW-0472">Membrane</keyword>